<gene>
    <name evidence="1" type="ORF">GSTENG00005835001</name>
</gene>
<dbReference type="EMBL" id="CAAE01008186">
    <property type="protein sequence ID" value="CAF91227.1"/>
    <property type="molecule type" value="Genomic_DNA"/>
</dbReference>
<protein>
    <submittedName>
        <fullName evidence="1">(spotted green pufferfish) hypothetical protein</fullName>
    </submittedName>
</protein>
<name>Q4T7A5_TETNG</name>
<proteinExistence type="predicted"/>
<sequence length="63" mass="6598">MGDRVGGLRGCLGGGMGRLVLLVEEGRWYAVAQGKQAVITSLGFVRNHSTDEGEAIAARALIL</sequence>
<dbReference type="KEGG" id="tng:GSTEN00005835G001"/>
<evidence type="ECO:0000313" key="1">
    <source>
        <dbReference type="EMBL" id="CAF91227.1"/>
    </source>
</evidence>
<reference evidence="1" key="1">
    <citation type="journal article" date="2004" name="Nature">
        <title>Genome duplication in the teleost fish Tetraodon nigroviridis reveals the early vertebrate proto-karyotype.</title>
        <authorList>
            <person name="Jaillon O."/>
            <person name="Aury J.-M."/>
            <person name="Brunet F."/>
            <person name="Petit J.-L."/>
            <person name="Stange-Thomann N."/>
            <person name="Mauceli E."/>
            <person name="Bouneau L."/>
            <person name="Fischer C."/>
            <person name="Ozouf-Costaz C."/>
            <person name="Bernot A."/>
            <person name="Nicaud S."/>
            <person name="Jaffe D."/>
            <person name="Fisher S."/>
            <person name="Lutfalla G."/>
            <person name="Dossat C."/>
            <person name="Segurens B."/>
            <person name="Dasilva C."/>
            <person name="Salanoubat M."/>
            <person name="Levy M."/>
            <person name="Boudet N."/>
            <person name="Castellano S."/>
            <person name="Anthouard V."/>
            <person name="Jubin C."/>
            <person name="Castelli V."/>
            <person name="Katinka M."/>
            <person name="Vacherie B."/>
            <person name="Biemont C."/>
            <person name="Skalli Z."/>
            <person name="Cattolico L."/>
            <person name="Poulain J."/>
            <person name="De Berardinis V."/>
            <person name="Cruaud C."/>
            <person name="Duprat S."/>
            <person name="Brottier P."/>
            <person name="Coutanceau J.-P."/>
            <person name="Gouzy J."/>
            <person name="Parra G."/>
            <person name="Lardier G."/>
            <person name="Chapple C."/>
            <person name="McKernan K.J."/>
            <person name="McEwan P."/>
            <person name="Bosak S."/>
            <person name="Kellis M."/>
            <person name="Volff J.-N."/>
            <person name="Guigo R."/>
            <person name="Zody M.C."/>
            <person name="Mesirov J."/>
            <person name="Lindblad-Toh K."/>
            <person name="Birren B."/>
            <person name="Nusbaum C."/>
            <person name="Kahn D."/>
            <person name="Robinson-Rechavi M."/>
            <person name="Laudet V."/>
            <person name="Schachter V."/>
            <person name="Quetier F."/>
            <person name="Saurin W."/>
            <person name="Scarpelli C."/>
            <person name="Wincker P."/>
            <person name="Lander E.S."/>
            <person name="Weissenbach J."/>
            <person name="Roest Crollius H."/>
        </authorList>
    </citation>
    <scope>NUCLEOTIDE SEQUENCE [LARGE SCALE GENOMIC DNA]</scope>
</reference>
<accession>Q4T7A5</accession>
<organism evidence="1">
    <name type="scientific">Tetraodon nigroviridis</name>
    <name type="common">Spotted green pufferfish</name>
    <name type="synonym">Chelonodon nigroviridis</name>
    <dbReference type="NCBI Taxonomy" id="99883"/>
    <lineage>
        <taxon>Eukaryota</taxon>
        <taxon>Metazoa</taxon>
        <taxon>Chordata</taxon>
        <taxon>Craniata</taxon>
        <taxon>Vertebrata</taxon>
        <taxon>Euteleostomi</taxon>
        <taxon>Actinopterygii</taxon>
        <taxon>Neopterygii</taxon>
        <taxon>Teleostei</taxon>
        <taxon>Neoteleostei</taxon>
        <taxon>Acanthomorphata</taxon>
        <taxon>Eupercaria</taxon>
        <taxon>Tetraodontiformes</taxon>
        <taxon>Tetradontoidea</taxon>
        <taxon>Tetraodontidae</taxon>
        <taxon>Tetraodon</taxon>
    </lineage>
</organism>
<reference evidence="1" key="2">
    <citation type="submission" date="2004-02" db="EMBL/GenBank/DDBJ databases">
        <authorList>
            <consortium name="Genoscope"/>
            <consortium name="Whitehead Institute Centre for Genome Research"/>
        </authorList>
    </citation>
    <scope>NUCLEOTIDE SEQUENCE</scope>
</reference>
<dbReference type="AlphaFoldDB" id="Q4T7A5"/>
<comment type="caution">
    <text evidence="1">The sequence shown here is derived from an EMBL/GenBank/DDBJ whole genome shotgun (WGS) entry which is preliminary data.</text>
</comment>